<feature type="region of interest" description="Disordered" evidence="1">
    <location>
        <begin position="33"/>
        <end position="67"/>
    </location>
</feature>
<dbReference type="AlphaFoldDB" id="A7EHC8"/>
<evidence type="ECO:0000313" key="2">
    <source>
        <dbReference type="EMBL" id="EDO02244.1"/>
    </source>
</evidence>
<organism evidence="2 3">
    <name type="scientific">Sclerotinia sclerotiorum (strain ATCC 18683 / 1980 / Ss-1)</name>
    <name type="common">White mold</name>
    <name type="synonym">Whetzelinia sclerotiorum</name>
    <dbReference type="NCBI Taxonomy" id="665079"/>
    <lineage>
        <taxon>Eukaryota</taxon>
        <taxon>Fungi</taxon>
        <taxon>Dikarya</taxon>
        <taxon>Ascomycota</taxon>
        <taxon>Pezizomycotina</taxon>
        <taxon>Leotiomycetes</taxon>
        <taxon>Helotiales</taxon>
        <taxon>Sclerotiniaceae</taxon>
        <taxon>Sclerotinia</taxon>
    </lineage>
</organism>
<dbReference type="RefSeq" id="XP_001594912.1">
    <property type="nucleotide sequence ID" value="XM_001594862.1"/>
</dbReference>
<name>A7EHC8_SCLS1</name>
<evidence type="ECO:0000313" key="3">
    <source>
        <dbReference type="Proteomes" id="UP000001312"/>
    </source>
</evidence>
<dbReference type="InParanoid" id="A7EHC8"/>
<keyword evidence="3" id="KW-1185">Reference proteome</keyword>
<accession>A7EHC8</accession>
<dbReference type="Proteomes" id="UP000001312">
    <property type="component" value="Unassembled WGS sequence"/>
</dbReference>
<proteinExistence type="predicted"/>
<dbReference type="EMBL" id="CH476625">
    <property type="protein sequence ID" value="EDO02244.1"/>
    <property type="molecule type" value="Genomic_DNA"/>
</dbReference>
<reference evidence="3" key="1">
    <citation type="journal article" date="2011" name="PLoS Genet.">
        <title>Genomic analysis of the necrotrophic fungal pathogens Sclerotinia sclerotiorum and Botrytis cinerea.</title>
        <authorList>
            <person name="Amselem J."/>
            <person name="Cuomo C.A."/>
            <person name="van Kan J.A."/>
            <person name="Viaud M."/>
            <person name="Benito E.P."/>
            <person name="Couloux A."/>
            <person name="Coutinho P.M."/>
            <person name="de Vries R.P."/>
            <person name="Dyer P.S."/>
            <person name="Fillinger S."/>
            <person name="Fournier E."/>
            <person name="Gout L."/>
            <person name="Hahn M."/>
            <person name="Kohn L."/>
            <person name="Lapalu N."/>
            <person name="Plummer K.M."/>
            <person name="Pradier J.M."/>
            <person name="Quevillon E."/>
            <person name="Sharon A."/>
            <person name="Simon A."/>
            <person name="ten Have A."/>
            <person name="Tudzynski B."/>
            <person name="Tudzynski P."/>
            <person name="Wincker P."/>
            <person name="Andrew M."/>
            <person name="Anthouard V."/>
            <person name="Beever R.E."/>
            <person name="Beffa R."/>
            <person name="Benoit I."/>
            <person name="Bouzid O."/>
            <person name="Brault B."/>
            <person name="Chen Z."/>
            <person name="Choquer M."/>
            <person name="Collemare J."/>
            <person name="Cotton P."/>
            <person name="Danchin E.G."/>
            <person name="Da Silva C."/>
            <person name="Gautier A."/>
            <person name="Giraud C."/>
            <person name="Giraud T."/>
            <person name="Gonzalez C."/>
            <person name="Grossetete S."/>
            <person name="Guldener U."/>
            <person name="Henrissat B."/>
            <person name="Howlett B.J."/>
            <person name="Kodira C."/>
            <person name="Kretschmer M."/>
            <person name="Lappartient A."/>
            <person name="Leroch M."/>
            <person name="Levis C."/>
            <person name="Mauceli E."/>
            <person name="Neuveglise C."/>
            <person name="Oeser B."/>
            <person name="Pearson M."/>
            <person name="Poulain J."/>
            <person name="Poussereau N."/>
            <person name="Quesneville H."/>
            <person name="Rascle C."/>
            <person name="Schumacher J."/>
            <person name="Segurens B."/>
            <person name="Sexton A."/>
            <person name="Silva E."/>
            <person name="Sirven C."/>
            <person name="Soanes D.M."/>
            <person name="Talbot N.J."/>
            <person name="Templeton M."/>
            <person name="Yandava C."/>
            <person name="Yarden O."/>
            <person name="Zeng Q."/>
            <person name="Rollins J.A."/>
            <person name="Lebrun M.H."/>
            <person name="Dickman M."/>
        </authorList>
    </citation>
    <scope>NUCLEOTIDE SEQUENCE [LARGE SCALE GENOMIC DNA]</scope>
    <source>
        <strain evidence="3">ATCC 18683 / 1980 / Ss-1</strain>
    </source>
</reference>
<dbReference type="HOGENOM" id="CLU_2813959_0_0_1"/>
<gene>
    <name evidence="2" type="ORF">SS1G_04720</name>
</gene>
<protein>
    <submittedName>
        <fullName evidence="2">Uncharacterized protein</fullName>
    </submittedName>
</protein>
<sequence length="67" mass="7559">MPFYAATFCSQKDYSQNILDKSLLPRPIFGIQAQHQESGSRSRQRLSTPDPNQPSTTCAHTPNHELD</sequence>
<dbReference type="KEGG" id="ssl:SS1G_04720"/>
<dbReference type="GeneID" id="5491154"/>
<feature type="compositionally biased region" description="Polar residues" evidence="1">
    <location>
        <begin position="33"/>
        <end position="60"/>
    </location>
</feature>
<evidence type="ECO:0000256" key="1">
    <source>
        <dbReference type="SAM" id="MobiDB-lite"/>
    </source>
</evidence>